<dbReference type="RefSeq" id="WP_345382955.1">
    <property type="nucleotide sequence ID" value="NZ_BAABIC010000018.1"/>
</dbReference>
<comment type="caution">
    <text evidence="8">The sequence shown here is derived from an EMBL/GenBank/DDBJ whole genome shotgun (WGS) entry which is preliminary data.</text>
</comment>
<keyword evidence="5" id="KW-0521">NADP</keyword>
<proteinExistence type="inferred from homology"/>
<evidence type="ECO:0000256" key="2">
    <source>
        <dbReference type="ARBA" id="ARBA00010139"/>
    </source>
</evidence>
<evidence type="ECO:0000256" key="1">
    <source>
        <dbReference type="ARBA" id="ARBA00001974"/>
    </source>
</evidence>
<evidence type="ECO:0000256" key="4">
    <source>
        <dbReference type="ARBA" id="ARBA00022827"/>
    </source>
</evidence>
<name>A0ABP8X8T8_9PSEU</name>
<gene>
    <name evidence="8" type="ORF">GCM10023215_47610</name>
</gene>
<evidence type="ECO:0000313" key="9">
    <source>
        <dbReference type="Proteomes" id="UP001500325"/>
    </source>
</evidence>
<evidence type="ECO:0000313" key="8">
    <source>
        <dbReference type="EMBL" id="GAA4702801.1"/>
    </source>
</evidence>
<protein>
    <submittedName>
        <fullName evidence="8">NAD(P)/FAD-dependent oxidoreductase</fullName>
    </submittedName>
</protein>
<keyword evidence="9" id="KW-1185">Reference proteome</keyword>
<dbReference type="InterPro" id="IPR020946">
    <property type="entry name" value="Flavin_mOase-like"/>
</dbReference>
<comment type="similarity">
    <text evidence="2">Belongs to the FAD-binding monooxygenase family.</text>
</comment>
<dbReference type="EMBL" id="BAABIC010000018">
    <property type="protein sequence ID" value="GAA4702801.1"/>
    <property type="molecule type" value="Genomic_DNA"/>
</dbReference>
<reference evidence="9" key="1">
    <citation type="journal article" date="2019" name="Int. J. Syst. Evol. Microbiol.">
        <title>The Global Catalogue of Microorganisms (GCM) 10K type strain sequencing project: providing services to taxonomists for standard genome sequencing and annotation.</title>
        <authorList>
            <consortium name="The Broad Institute Genomics Platform"/>
            <consortium name="The Broad Institute Genome Sequencing Center for Infectious Disease"/>
            <person name="Wu L."/>
            <person name="Ma J."/>
        </authorList>
    </citation>
    <scope>NUCLEOTIDE SEQUENCE [LARGE SCALE GENOMIC DNA]</scope>
    <source>
        <strain evidence="9">JCM 18055</strain>
    </source>
</reference>
<dbReference type="PANTHER" id="PTHR43098:SF3">
    <property type="entry name" value="L-ORNITHINE N(5)-MONOOXYGENASE-RELATED"/>
    <property type="match status" value="1"/>
</dbReference>
<evidence type="ECO:0000256" key="3">
    <source>
        <dbReference type="ARBA" id="ARBA00022630"/>
    </source>
</evidence>
<keyword evidence="7" id="KW-0503">Monooxygenase</keyword>
<dbReference type="InterPro" id="IPR036188">
    <property type="entry name" value="FAD/NAD-bd_sf"/>
</dbReference>
<dbReference type="Pfam" id="PF00743">
    <property type="entry name" value="FMO-like"/>
    <property type="match status" value="1"/>
</dbReference>
<dbReference type="PANTHER" id="PTHR43098">
    <property type="entry name" value="L-ORNITHINE N(5)-MONOOXYGENASE-RELATED"/>
    <property type="match status" value="1"/>
</dbReference>
<evidence type="ECO:0000256" key="5">
    <source>
        <dbReference type="ARBA" id="ARBA00022857"/>
    </source>
</evidence>
<keyword evidence="6" id="KW-0560">Oxidoreductase</keyword>
<keyword evidence="4" id="KW-0274">FAD</keyword>
<comment type="cofactor">
    <cofactor evidence="1">
        <name>FAD</name>
        <dbReference type="ChEBI" id="CHEBI:57692"/>
    </cofactor>
</comment>
<evidence type="ECO:0000256" key="7">
    <source>
        <dbReference type="ARBA" id="ARBA00023033"/>
    </source>
</evidence>
<dbReference type="InterPro" id="IPR050775">
    <property type="entry name" value="FAD-binding_Monooxygenases"/>
</dbReference>
<organism evidence="8 9">
    <name type="scientific">Pseudonocardia yuanmonensis</name>
    <dbReference type="NCBI Taxonomy" id="1095914"/>
    <lineage>
        <taxon>Bacteria</taxon>
        <taxon>Bacillati</taxon>
        <taxon>Actinomycetota</taxon>
        <taxon>Actinomycetes</taxon>
        <taxon>Pseudonocardiales</taxon>
        <taxon>Pseudonocardiaceae</taxon>
        <taxon>Pseudonocardia</taxon>
    </lineage>
</organism>
<sequence>MSSAHTEQPGTPPEQAELDAVVVGAGFSGLYMLHRLRDTLGMTARVFEAADDVGGTWYWNRYPGARCDSESYFYSFSDRLSEDLLEEWTWSERFAAQPEILRYLQHVADRYDLRKDIRFRTKVVGADYDAATGRWTVRTDDGGQVTATYLITAVGCLSTTNLPDFPGRDSFRGESYHTGVWPHEGVDFTGKRVIVIGTGATAVQAVPEIAQDAAHVYVLQRTANYDIAGGNRPMDAEDGRKIKDNYREIWKTTRETAFGFPYEVADRTALSVSDEERQRIFAEAWERGGFRLGTTFNDLLLDEKANETAAEFLRARIRERVRDPKVAELLSPRDHPFFTKRPPLENGYYETFNRENVTLVDVREAPIQEITPTGVRTADAEYEADVIVYATGFDAMTGTLFRLGIRGRDGVALEEKWAEGPHSYLGIATHGFPNLFMITGPQSPSVLSNMPVSIEQHVDWITDCLRFLREQGYDTIEALPDAEDDWVGHHNEVTQLTLLPRANSWWVGANIPGKPRNLYPYVGGVGTYRLICDEIAARGYDGFGLGSGGTITTGQFTGAARRKYTEIVEEAATKAS</sequence>
<dbReference type="SUPFAM" id="SSF51905">
    <property type="entry name" value="FAD/NAD(P)-binding domain"/>
    <property type="match status" value="1"/>
</dbReference>
<accession>A0ABP8X8T8</accession>
<dbReference type="Proteomes" id="UP001500325">
    <property type="component" value="Unassembled WGS sequence"/>
</dbReference>
<keyword evidence="3" id="KW-0285">Flavoprotein</keyword>
<dbReference type="Gene3D" id="3.50.50.60">
    <property type="entry name" value="FAD/NAD(P)-binding domain"/>
    <property type="match status" value="2"/>
</dbReference>
<evidence type="ECO:0000256" key="6">
    <source>
        <dbReference type="ARBA" id="ARBA00023002"/>
    </source>
</evidence>